<dbReference type="PROSITE" id="PS50110">
    <property type="entry name" value="RESPONSE_REGULATORY"/>
    <property type="match status" value="1"/>
</dbReference>
<feature type="domain" description="Response regulatory" evidence="6">
    <location>
        <begin position="34"/>
        <end position="148"/>
    </location>
</feature>
<dbReference type="SUPFAM" id="SSF141868">
    <property type="entry name" value="EAL domain-like"/>
    <property type="match status" value="1"/>
</dbReference>
<dbReference type="SMART" id="SM00091">
    <property type="entry name" value="PAS"/>
    <property type="match status" value="1"/>
</dbReference>
<feature type="domain" description="GGDEF" evidence="9">
    <location>
        <begin position="338"/>
        <end position="471"/>
    </location>
</feature>
<evidence type="ECO:0000259" key="7">
    <source>
        <dbReference type="PROSITE" id="PS50112"/>
    </source>
</evidence>
<feature type="domain" description="PAS" evidence="7">
    <location>
        <begin position="167"/>
        <end position="237"/>
    </location>
</feature>
<comment type="caution">
    <text evidence="10">The sequence shown here is derived from an EMBL/GenBank/DDBJ whole genome shotgun (WGS) entry which is preliminary data.</text>
</comment>
<dbReference type="SUPFAM" id="SSF52172">
    <property type="entry name" value="CheY-like"/>
    <property type="match status" value="1"/>
</dbReference>
<evidence type="ECO:0000256" key="1">
    <source>
        <dbReference type="ARBA" id="ARBA00001946"/>
    </source>
</evidence>
<dbReference type="AlphaFoldDB" id="A0A558CN07"/>
<dbReference type="PANTHER" id="PTHR44757">
    <property type="entry name" value="DIGUANYLATE CYCLASE DGCP"/>
    <property type="match status" value="1"/>
</dbReference>
<dbReference type="PANTHER" id="PTHR44757:SF2">
    <property type="entry name" value="BIOFILM ARCHITECTURE MAINTENANCE PROTEIN MBAA"/>
    <property type="match status" value="1"/>
</dbReference>
<dbReference type="InterPro" id="IPR013767">
    <property type="entry name" value="PAS_fold"/>
</dbReference>
<dbReference type="EMBL" id="VMRY01000109">
    <property type="protein sequence ID" value="TVT50128.1"/>
    <property type="molecule type" value="Genomic_DNA"/>
</dbReference>
<dbReference type="InterPro" id="IPR001633">
    <property type="entry name" value="EAL_dom"/>
</dbReference>
<feature type="modified residue" description="4-aspartylphosphate" evidence="5">
    <location>
        <position position="83"/>
    </location>
</feature>
<dbReference type="FunFam" id="3.30.70.270:FF:000001">
    <property type="entry name" value="Diguanylate cyclase domain protein"/>
    <property type="match status" value="1"/>
</dbReference>
<dbReference type="InterPro" id="IPR011006">
    <property type="entry name" value="CheY-like_superfamily"/>
</dbReference>
<comment type="catalytic activity">
    <reaction evidence="4">
        <text>3',3'-c-di-GMP + H2O = 5'-phosphoguanylyl(3'-&gt;5')guanosine + H(+)</text>
        <dbReference type="Rhea" id="RHEA:24902"/>
        <dbReference type="ChEBI" id="CHEBI:15377"/>
        <dbReference type="ChEBI" id="CHEBI:15378"/>
        <dbReference type="ChEBI" id="CHEBI:58754"/>
        <dbReference type="ChEBI" id="CHEBI:58805"/>
        <dbReference type="EC" id="3.1.4.52"/>
    </reaction>
    <physiologicalReaction direction="left-to-right" evidence="4">
        <dbReference type="Rhea" id="RHEA:24903"/>
    </physiologicalReaction>
</comment>
<dbReference type="InterPro" id="IPR052155">
    <property type="entry name" value="Biofilm_reg_signaling"/>
</dbReference>
<protein>
    <recommendedName>
        <fullName evidence="2">cyclic-guanylate-specific phosphodiesterase</fullName>
        <ecNumber evidence="2">3.1.4.52</ecNumber>
    </recommendedName>
</protein>
<dbReference type="SMART" id="SM00267">
    <property type="entry name" value="GGDEF"/>
    <property type="match status" value="1"/>
</dbReference>
<dbReference type="NCBIfam" id="TIGR00229">
    <property type="entry name" value="sensory_box"/>
    <property type="match status" value="1"/>
</dbReference>
<evidence type="ECO:0000256" key="3">
    <source>
        <dbReference type="ARBA" id="ARBA00022636"/>
    </source>
</evidence>
<dbReference type="Gene3D" id="3.40.50.2300">
    <property type="match status" value="1"/>
</dbReference>
<dbReference type="Pfam" id="PF00072">
    <property type="entry name" value="Response_reg"/>
    <property type="match status" value="1"/>
</dbReference>
<dbReference type="Gene3D" id="3.30.70.270">
    <property type="match status" value="1"/>
</dbReference>
<dbReference type="GO" id="GO:0006355">
    <property type="term" value="P:regulation of DNA-templated transcription"/>
    <property type="evidence" value="ECO:0007669"/>
    <property type="project" value="InterPro"/>
</dbReference>
<gene>
    <name evidence="10" type="ORF">FHK82_16565</name>
</gene>
<feature type="domain" description="EAL" evidence="8">
    <location>
        <begin position="480"/>
        <end position="734"/>
    </location>
</feature>
<dbReference type="InterPro" id="IPR043128">
    <property type="entry name" value="Rev_trsase/Diguanyl_cyclase"/>
</dbReference>
<dbReference type="InterPro" id="IPR029787">
    <property type="entry name" value="Nucleotide_cyclase"/>
</dbReference>
<name>A0A558CN07_9GAMM</name>
<dbReference type="Pfam" id="PF00563">
    <property type="entry name" value="EAL"/>
    <property type="match status" value="1"/>
</dbReference>
<dbReference type="Proteomes" id="UP000317355">
    <property type="component" value="Unassembled WGS sequence"/>
</dbReference>
<dbReference type="SUPFAM" id="SSF55785">
    <property type="entry name" value="PYP-like sensor domain (PAS domain)"/>
    <property type="match status" value="1"/>
</dbReference>
<reference evidence="10 11" key="1">
    <citation type="submission" date="2019-07" db="EMBL/GenBank/DDBJ databases">
        <title>The pathways for chlorine oxyanion respiration interact through the shared metabolite chlorate.</title>
        <authorList>
            <person name="Barnum T.P."/>
            <person name="Cheng Y."/>
            <person name="Hill K.A."/>
            <person name="Lucas L.N."/>
            <person name="Carlson H.K."/>
            <person name="Coates J.D."/>
        </authorList>
    </citation>
    <scope>NUCLEOTIDE SEQUENCE [LARGE SCALE GENOMIC DNA]</scope>
    <source>
        <strain evidence="10">BK-3</strain>
    </source>
</reference>
<keyword evidence="3" id="KW-0973">c-di-GMP</keyword>
<organism evidence="10 11">
    <name type="scientific">Sedimenticola thiotaurini</name>
    <dbReference type="NCBI Taxonomy" id="1543721"/>
    <lineage>
        <taxon>Bacteria</taxon>
        <taxon>Pseudomonadati</taxon>
        <taxon>Pseudomonadota</taxon>
        <taxon>Gammaproteobacteria</taxon>
        <taxon>Chromatiales</taxon>
        <taxon>Sedimenticolaceae</taxon>
        <taxon>Sedimenticola</taxon>
    </lineage>
</organism>
<dbReference type="PROSITE" id="PS50887">
    <property type="entry name" value="GGDEF"/>
    <property type="match status" value="1"/>
</dbReference>
<dbReference type="Gene3D" id="3.20.20.450">
    <property type="entry name" value="EAL domain"/>
    <property type="match status" value="1"/>
</dbReference>
<dbReference type="InterPro" id="IPR001789">
    <property type="entry name" value="Sig_transdc_resp-reg_receiver"/>
</dbReference>
<evidence type="ECO:0000259" key="9">
    <source>
        <dbReference type="PROSITE" id="PS50887"/>
    </source>
</evidence>
<dbReference type="NCBIfam" id="TIGR00254">
    <property type="entry name" value="GGDEF"/>
    <property type="match status" value="1"/>
</dbReference>
<evidence type="ECO:0000259" key="8">
    <source>
        <dbReference type="PROSITE" id="PS50883"/>
    </source>
</evidence>
<dbReference type="SUPFAM" id="SSF55073">
    <property type="entry name" value="Nucleotide cyclase"/>
    <property type="match status" value="1"/>
</dbReference>
<dbReference type="SMART" id="SM00448">
    <property type="entry name" value="REC"/>
    <property type="match status" value="1"/>
</dbReference>
<dbReference type="Pfam" id="PF00990">
    <property type="entry name" value="GGDEF"/>
    <property type="match status" value="1"/>
</dbReference>
<dbReference type="PROSITE" id="PS50112">
    <property type="entry name" value="PAS"/>
    <property type="match status" value="1"/>
</dbReference>
<evidence type="ECO:0000256" key="2">
    <source>
        <dbReference type="ARBA" id="ARBA00012282"/>
    </source>
</evidence>
<dbReference type="SMART" id="SM00052">
    <property type="entry name" value="EAL"/>
    <property type="match status" value="1"/>
</dbReference>
<dbReference type="InterPro" id="IPR035965">
    <property type="entry name" value="PAS-like_dom_sf"/>
</dbReference>
<dbReference type="Pfam" id="PF00989">
    <property type="entry name" value="PAS"/>
    <property type="match status" value="1"/>
</dbReference>
<dbReference type="STRING" id="1543721.AAY24_05595"/>
<evidence type="ECO:0000313" key="10">
    <source>
        <dbReference type="EMBL" id="TVT50128.1"/>
    </source>
</evidence>
<evidence type="ECO:0000256" key="5">
    <source>
        <dbReference type="PROSITE-ProRule" id="PRU00169"/>
    </source>
</evidence>
<dbReference type="FunFam" id="3.20.20.450:FF:000001">
    <property type="entry name" value="Cyclic di-GMP phosphodiesterase yahA"/>
    <property type="match status" value="1"/>
</dbReference>
<dbReference type="CDD" id="cd01949">
    <property type="entry name" value="GGDEF"/>
    <property type="match status" value="1"/>
</dbReference>
<dbReference type="EC" id="3.1.4.52" evidence="2"/>
<dbReference type="GO" id="GO:0071732">
    <property type="term" value="P:cellular response to nitric oxide"/>
    <property type="evidence" value="ECO:0007669"/>
    <property type="project" value="UniProtKB-ARBA"/>
</dbReference>
<dbReference type="GO" id="GO:0000160">
    <property type="term" value="P:phosphorelay signal transduction system"/>
    <property type="evidence" value="ECO:0007669"/>
    <property type="project" value="InterPro"/>
</dbReference>
<keyword evidence="5" id="KW-0597">Phosphoprotein</keyword>
<dbReference type="Gene3D" id="3.30.450.20">
    <property type="entry name" value="PAS domain"/>
    <property type="match status" value="1"/>
</dbReference>
<evidence type="ECO:0000259" key="6">
    <source>
        <dbReference type="PROSITE" id="PS50110"/>
    </source>
</evidence>
<evidence type="ECO:0000313" key="11">
    <source>
        <dbReference type="Proteomes" id="UP000317355"/>
    </source>
</evidence>
<proteinExistence type="predicted"/>
<dbReference type="CDD" id="cd00130">
    <property type="entry name" value="PAS"/>
    <property type="match status" value="1"/>
</dbReference>
<dbReference type="InterPro" id="IPR000014">
    <property type="entry name" value="PAS"/>
</dbReference>
<accession>A0A558CN07</accession>
<comment type="cofactor">
    <cofactor evidence="1">
        <name>Mg(2+)</name>
        <dbReference type="ChEBI" id="CHEBI:18420"/>
    </cofactor>
</comment>
<dbReference type="CDD" id="cd01948">
    <property type="entry name" value="EAL"/>
    <property type="match status" value="1"/>
</dbReference>
<dbReference type="InterPro" id="IPR000160">
    <property type="entry name" value="GGDEF_dom"/>
</dbReference>
<dbReference type="PROSITE" id="PS50883">
    <property type="entry name" value="EAL"/>
    <property type="match status" value="1"/>
</dbReference>
<sequence length="735" mass="82733">MMKSTESWLGREFILQSSGSRESVTKTINTTPAKILVVDDEVRMRESVRDLLEAYGHSSIVAANGHIALDILREESIELVLLDLNMPEVTGLELLDLIKEEFPDVDVVIVSGEATFANATEALRQGVSDFLRKPYSPVELLGIIENVLKKRTLEKDIKQVHQKLEASEYRYRFIVDNSPDIIYMLDEAGYFCFVNDRIGQLLDYKQNDLLGHHFSEIVHEEDMEKAKYAFAERRTGDRASRNVEFRLRCKDNSQPSRYFESRTVSIELNSMGIYREAGANEHCYVGTYGVARDISERKRAEEIINFQLYHDLLTQLPNRALLRDRLGLAISQAKRSGTQLALMYLDMDRFKVINDSLGHVAGDQLLQTVANRLRNCLRDSDTLARVGGDEFNLLVPEISGRVDAIRLVEKVMANLKDPIFIDGVEVFVSFSIGIAIFPDDGESMDSLIKHADIAMYHVKRHGKDGYEFFANNMKGSADQHLSFDTGLRRALDEEQLQLYFQPQIDIQSGIINGMEALLRWKHPEAGIISPTEFIPVAEENGLINEIGMWVLDGSCAELSKWIKAGHTDIRLAVNVSSKQLTQPEFEHHVFNILTKHGLKGSSLELEITENVLIQDMDQVVTQLRKLHANGVRIAVDDFGIGYSSLGYLQSLPLSTLKIDRSFISGIRATSSRNSIVTAIIAMAKELGLDIVAEGVETEVQHRQLKLLGCPTAQGFLFGRPMPKEHVGLFLKKGYT</sequence>
<evidence type="ECO:0000256" key="4">
    <source>
        <dbReference type="ARBA" id="ARBA00051114"/>
    </source>
</evidence>
<dbReference type="InterPro" id="IPR035919">
    <property type="entry name" value="EAL_sf"/>
</dbReference>
<dbReference type="GO" id="GO:0071111">
    <property type="term" value="F:cyclic-guanylate-specific phosphodiesterase activity"/>
    <property type="evidence" value="ECO:0007669"/>
    <property type="project" value="UniProtKB-EC"/>
</dbReference>